<proteinExistence type="predicted"/>
<gene>
    <name evidence="1" type="ORF">METZ01_LOCUS410368</name>
</gene>
<sequence length="39" mass="4278">MDSANIKINGYGDNLKINGVQIGELSPREHEEIDKKHGG</sequence>
<evidence type="ECO:0000313" key="1">
    <source>
        <dbReference type="EMBL" id="SVD57514.1"/>
    </source>
</evidence>
<dbReference type="AlphaFoldDB" id="A0A382WFY5"/>
<feature type="non-terminal residue" evidence="1">
    <location>
        <position position="39"/>
    </location>
</feature>
<accession>A0A382WFY5</accession>
<dbReference type="EMBL" id="UINC01159434">
    <property type="protein sequence ID" value="SVD57514.1"/>
    <property type="molecule type" value="Genomic_DNA"/>
</dbReference>
<reference evidence="1" key="1">
    <citation type="submission" date="2018-05" db="EMBL/GenBank/DDBJ databases">
        <authorList>
            <person name="Lanie J.A."/>
            <person name="Ng W.-L."/>
            <person name="Kazmierczak K.M."/>
            <person name="Andrzejewski T.M."/>
            <person name="Davidsen T.M."/>
            <person name="Wayne K.J."/>
            <person name="Tettelin H."/>
            <person name="Glass J.I."/>
            <person name="Rusch D."/>
            <person name="Podicherti R."/>
            <person name="Tsui H.-C.T."/>
            <person name="Winkler M.E."/>
        </authorList>
    </citation>
    <scope>NUCLEOTIDE SEQUENCE</scope>
</reference>
<protein>
    <submittedName>
        <fullName evidence="1">Uncharacterized protein</fullName>
    </submittedName>
</protein>
<organism evidence="1">
    <name type="scientific">marine metagenome</name>
    <dbReference type="NCBI Taxonomy" id="408172"/>
    <lineage>
        <taxon>unclassified sequences</taxon>
        <taxon>metagenomes</taxon>
        <taxon>ecological metagenomes</taxon>
    </lineage>
</organism>
<name>A0A382WFY5_9ZZZZ</name>